<gene>
    <name evidence="3" type="ORF">ABLG96_21775</name>
</gene>
<dbReference type="InterPro" id="IPR011251">
    <property type="entry name" value="Luciferase-like_dom"/>
</dbReference>
<dbReference type="InterPro" id="IPR036661">
    <property type="entry name" value="Luciferase-like_sf"/>
</dbReference>
<sequence length="329" mass="34228">MTQTSVAAGSSRQRMSIGVGFPRSYSPSLAAEFARATEAAGLDEIWFVEDCFYSTAPPLAAVALAATEHISVGLGILPAVVRTAAVTAMEISTLEQIGPGRVVAGIGHGVQSWMQQMGVKPASPLTALGETLSAVRSLLQGEHLDEAGRVVTVRDVGLVFPPATPPPVIAGVRGAKSLQLAGQVCDGVLLDAPTSPYYLDQARTLCAAGPEFQFRALSWWSVAGDPRDARAAMADGLLDAVIHRLPMISALPFSDALVTAAEAGGVQALIDLPQEYWTAMGAVGTLDDAAQHIRSLADAGLRSAAFFLDDDPATGRRQIQQIAQVASSG</sequence>
<accession>A0AAU8DNM8</accession>
<name>A0AAU8DNM8_9ACTN</name>
<dbReference type="CDD" id="cd01097">
    <property type="entry name" value="Tetrahydromethanopterin_reductase"/>
    <property type="match status" value="1"/>
</dbReference>
<dbReference type="GO" id="GO:0016705">
    <property type="term" value="F:oxidoreductase activity, acting on paired donors, with incorporation or reduction of molecular oxygen"/>
    <property type="evidence" value="ECO:0007669"/>
    <property type="project" value="InterPro"/>
</dbReference>
<dbReference type="PANTHER" id="PTHR43244:SF1">
    <property type="entry name" value="5,10-METHYLENETETRAHYDROMETHANOPTERIN REDUCTASE"/>
    <property type="match status" value="1"/>
</dbReference>
<protein>
    <submittedName>
        <fullName evidence="3">LLM class flavin-dependent oxidoreductase</fullName>
    </submittedName>
</protein>
<dbReference type="SUPFAM" id="SSF51679">
    <property type="entry name" value="Bacterial luciferase-like"/>
    <property type="match status" value="1"/>
</dbReference>
<feature type="domain" description="Luciferase-like" evidence="2">
    <location>
        <begin position="28"/>
        <end position="302"/>
    </location>
</feature>
<dbReference type="EMBL" id="CP159218">
    <property type="protein sequence ID" value="XCG63775.1"/>
    <property type="molecule type" value="Genomic_DNA"/>
</dbReference>
<dbReference type="InterPro" id="IPR050564">
    <property type="entry name" value="F420-G6PD/mer"/>
</dbReference>
<evidence type="ECO:0000259" key="2">
    <source>
        <dbReference type="Pfam" id="PF00296"/>
    </source>
</evidence>
<keyword evidence="1" id="KW-0560">Oxidoreductase</keyword>
<evidence type="ECO:0000313" key="3">
    <source>
        <dbReference type="EMBL" id="XCG63775.1"/>
    </source>
</evidence>
<dbReference type="Gene3D" id="3.20.20.30">
    <property type="entry name" value="Luciferase-like domain"/>
    <property type="match status" value="1"/>
</dbReference>
<dbReference type="RefSeq" id="WP_353649390.1">
    <property type="nucleotide sequence ID" value="NZ_CP159218.1"/>
</dbReference>
<proteinExistence type="predicted"/>
<evidence type="ECO:0000256" key="1">
    <source>
        <dbReference type="ARBA" id="ARBA00023002"/>
    </source>
</evidence>
<dbReference type="AlphaFoldDB" id="A0AAU8DNM8"/>
<dbReference type="PANTHER" id="PTHR43244">
    <property type="match status" value="1"/>
</dbReference>
<organism evidence="3">
    <name type="scientific">Nakamurella sp. A5-74</name>
    <dbReference type="NCBI Taxonomy" id="3158264"/>
    <lineage>
        <taxon>Bacteria</taxon>
        <taxon>Bacillati</taxon>
        <taxon>Actinomycetota</taxon>
        <taxon>Actinomycetes</taxon>
        <taxon>Nakamurellales</taxon>
        <taxon>Nakamurellaceae</taxon>
        <taxon>Nakamurella</taxon>
    </lineage>
</organism>
<reference evidence="3" key="1">
    <citation type="submission" date="2024-05" db="EMBL/GenBank/DDBJ databases">
        <authorList>
            <person name="Cai S.Y."/>
            <person name="Jin L.M."/>
            <person name="Li H.R."/>
        </authorList>
    </citation>
    <scope>NUCLEOTIDE SEQUENCE</scope>
    <source>
        <strain evidence="3">A5-74</strain>
    </source>
</reference>
<dbReference type="Pfam" id="PF00296">
    <property type="entry name" value="Bac_luciferase"/>
    <property type="match status" value="1"/>
</dbReference>